<sequence>MSLDETQLHVLSVSGTPEQQKAAKKIIPVRKNGHLLLVTLLLANMIANETLPIIMDPVLGGGAQSVVASTALIVIFAEIIPQSVCTRYGLSVGATMAPLMVVLLWTFGVVAWPVAKLLEFMLGPHHGIIYRRAELKELVALHASENLHGGDLHQDTANIIGATLDLQEKTASQAMTSLADVFMLHIDSRLDYSTLRTICTKGHSRVPVYEDVSLPGGKRAQKIVGVLLVKQCVLLDPEDAVPVRSLPLNRLPTVAQNEPLLGILDRFQQGHSHMAIVSRLTIEKAVSAKKTVKKNLGQRIKDRVGMTDSDSSDLSDDEDSRPRKHKFRFGRSSPREKDVEMGSTKAAMPADAVLAPDAVNKYLEGFDPHVAPLGIITLEDVIEELIGEEIYDEFDPDGEGHGHGRIAYDGHSDTDEKQPGPLRRRGSAPHLASPPAPPSPSQPVPAPMTAPSTPSFRRTLAAPLGLTSFLGGRSRSVPGSPRIAQEPALPPAADEKRADPPNSVDVAPLPAPTFAEAVRPPPVEARIRAAGFGVGAQPSPAKHRFKSVSGGGVVAEHVRSRASDAPGAQENNARAPEQDAAMDPYSAVRALAEVTVASDPDSKVDDGDEKEG</sequence>
<name>A0ACB8QEI3_9AGAM</name>
<comment type="caution">
    <text evidence="1">The sequence shown here is derived from an EMBL/GenBank/DDBJ whole genome shotgun (WGS) entry which is preliminary data.</text>
</comment>
<accession>A0ACB8QEI3</accession>
<proteinExistence type="predicted"/>
<dbReference type="Proteomes" id="UP000814128">
    <property type="component" value="Unassembled WGS sequence"/>
</dbReference>
<dbReference type="EMBL" id="MU273660">
    <property type="protein sequence ID" value="KAI0029706.1"/>
    <property type="molecule type" value="Genomic_DNA"/>
</dbReference>
<evidence type="ECO:0000313" key="2">
    <source>
        <dbReference type="Proteomes" id="UP000814128"/>
    </source>
</evidence>
<keyword evidence="2" id="KW-1185">Reference proteome</keyword>
<protein>
    <submittedName>
        <fullName evidence="1">Uncharacterized protein</fullName>
    </submittedName>
</protein>
<gene>
    <name evidence="1" type="ORF">K488DRAFT_55804</name>
</gene>
<organism evidence="1 2">
    <name type="scientific">Vararia minispora EC-137</name>
    <dbReference type="NCBI Taxonomy" id="1314806"/>
    <lineage>
        <taxon>Eukaryota</taxon>
        <taxon>Fungi</taxon>
        <taxon>Dikarya</taxon>
        <taxon>Basidiomycota</taxon>
        <taxon>Agaricomycotina</taxon>
        <taxon>Agaricomycetes</taxon>
        <taxon>Russulales</taxon>
        <taxon>Lachnocladiaceae</taxon>
        <taxon>Vararia</taxon>
    </lineage>
</organism>
<reference evidence="1" key="2">
    <citation type="journal article" date="2022" name="New Phytol.">
        <title>Evolutionary transition to the ectomycorrhizal habit in the genomes of a hyperdiverse lineage of mushroom-forming fungi.</title>
        <authorList>
            <person name="Looney B."/>
            <person name="Miyauchi S."/>
            <person name="Morin E."/>
            <person name="Drula E."/>
            <person name="Courty P.E."/>
            <person name="Kohler A."/>
            <person name="Kuo A."/>
            <person name="LaButti K."/>
            <person name="Pangilinan J."/>
            <person name="Lipzen A."/>
            <person name="Riley R."/>
            <person name="Andreopoulos W."/>
            <person name="He G."/>
            <person name="Johnson J."/>
            <person name="Nolan M."/>
            <person name="Tritt A."/>
            <person name="Barry K.W."/>
            <person name="Grigoriev I.V."/>
            <person name="Nagy L.G."/>
            <person name="Hibbett D."/>
            <person name="Henrissat B."/>
            <person name="Matheny P.B."/>
            <person name="Labbe J."/>
            <person name="Martin F.M."/>
        </authorList>
    </citation>
    <scope>NUCLEOTIDE SEQUENCE</scope>
    <source>
        <strain evidence="1">EC-137</strain>
    </source>
</reference>
<evidence type="ECO:0000313" key="1">
    <source>
        <dbReference type="EMBL" id="KAI0029706.1"/>
    </source>
</evidence>
<reference evidence="1" key="1">
    <citation type="submission" date="2021-02" db="EMBL/GenBank/DDBJ databases">
        <authorList>
            <consortium name="DOE Joint Genome Institute"/>
            <person name="Ahrendt S."/>
            <person name="Looney B.P."/>
            <person name="Miyauchi S."/>
            <person name="Morin E."/>
            <person name="Drula E."/>
            <person name="Courty P.E."/>
            <person name="Chicoki N."/>
            <person name="Fauchery L."/>
            <person name="Kohler A."/>
            <person name="Kuo A."/>
            <person name="Labutti K."/>
            <person name="Pangilinan J."/>
            <person name="Lipzen A."/>
            <person name="Riley R."/>
            <person name="Andreopoulos W."/>
            <person name="He G."/>
            <person name="Johnson J."/>
            <person name="Barry K.W."/>
            <person name="Grigoriev I.V."/>
            <person name="Nagy L."/>
            <person name="Hibbett D."/>
            <person name="Henrissat B."/>
            <person name="Matheny P.B."/>
            <person name="Labbe J."/>
            <person name="Martin F."/>
        </authorList>
    </citation>
    <scope>NUCLEOTIDE SEQUENCE</scope>
    <source>
        <strain evidence="1">EC-137</strain>
    </source>
</reference>